<dbReference type="EMBL" id="JAMKOV010000001">
    <property type="protein sequence ID" value="KAI8044203.1"/>
    <property type="molecule type" value="Genomic_DNA"/>
</dbReference>
<organism evidence="2 3">
    <name type="scientific">Drosophila gunungcola</name>
    <name type="common">fruit fly</name>
    <dbReference type="NCBI Taxonomy" id="103775"/>
    <lineage>
        <taxon>Eukaryota</taxon>
        <taxon>Metazoa</taxon>
        <taxon>Ecdysozoa</taxon>
        <taxon>Arthropoda</taxon>
        <taxon>Hexapoda</taxon>
        <taxon>Insecta</taxon>
        <taxon>Pterygota</taxon>
        <taxon>Neoptera</taxon>
        <taxon>Endopterygota</taxon>
        <taxon>Diptera</taxon>
        <taxon>Brachycera</taxon>
        <taxon>Muscomorpha</taxon>
        <taxon>Ephydroidea</taxon>
        <taxon>Drosophilidae</taxon>
        <taxon>Drosophila</taxon>
        <taxon>Sophophora</taxon>
    </lineage>
</organism>
<accession>A0A9P9YWK6</accession>
<evidence type="ECO:0000313" key="2">
    <source>
        <dbReference type="EMBL" id="KAI8044203.1"/>
    </source>
</evidence>
<evidence type="ECO:0000313" key="3">
    <source>
        <dbReference type="Proteomes" id="UP001059596"/>
    </source>
</evidence>
<keyword evidence="3" id="KW-1185">Reference proteome</keyword>
<evidence type="ECO:0000256" key="1">
    <source>
        <dbReference type="SAM" id="MobiDB-lite"/>
    </source>
</evidence>
<reference evidence="2" key="1">
    <citation type="journal article" date="2023" name="Genome Biol. Evol.">
        <title>Long-read-based Genome Assembly of Drosophila gunungcola Reveals Fewer Chemosensory Genes in Flower-breeding Species.</title>
        <authorList>
            <person name="Negi A."/>
            <person name="Liao B.Y."/>
            <person name="Yeh S.D."/>
        </authorList>
    </citation>
    <scope>NUCLEOTIDE SEQUENCE</scope>
    <source>
        <strain evidence="2">Sukarami</strain>
    </source>
</reference>
<feature type="region of interest" description="Disordered" evidence="1">
    <location>
        <begin position="301"/>
        <end position="339"/>
    </location>
</feature>
<feature type="region of interest" description="Disordered" evidence="1">
    <location>
        <begin position="156"/>
        <end position="223"/>
    </location>
</feature>
<gene>
    <name evidence="2" type="ORF">M5D96_000354</name>
</gene>
<sequence>MDEDLANTPADPSINRSDFTRGGRFVSQNTITLSRGMDSTRLLFMGDHFQQQPSEQDIFFDCLSPAEDSPREGRSATSRCKFDDPAAIREALERAANATQMLLKNFDNSGGWNRPCAVTLELTARLVDPKKSRVGCPLHGKPVTVQMPLEFNPQSGKMVSCQQKHPPPAGQKHRKESICQCRSQQRMGPAPRAPPQASSGKSASEHMRNCESQQLTERSAGTTYMGSCGDSTSQYYRCTNATCGHRYDRETREVISICYLPLPLPEPEPEPEPQPEPLPPLTPVEESLEDLEAGEGNKDHLKIYAPEAEQEYRTEESDDMLSSESEVPAPPPEDQPRTSKRYYMARPQNKEFSNCSPCRFDPSPIMDEDGNVFCPGNCGCCMCPWRKRSFAQNQEHVNVKVCRCVQRGTIFTKFEDREVCSQASYFDFCPCREKAEAKFLELYHAEMWSQPELTRGREIQLTEIKELLVPPNHPSQ</sequence>
<proteinExistence type="predicted"/>
<feature type="region of interest" description="Disordered" evidence="1">
    <location>
        <begin position="1"/>
        <end position="21"/>
    </location>
</feature>
<dbReference type="AlphaFoldDB" id="A0A9P9YWK6"/>
<protein>
    <submittedName>
        <fullName evidence="2">Uncharacterized protein</fullName>
    </submittedName>
</protein>
<dbReference type="Proteomes" id="UP001059596">
    <property type="component" value="Chromosome 3R"/>
</dbReference>
<feature type="compositionally biased region" description="Polar residues" evidence="1">
    <location>
        <begin position="210"/>
        <end position="223"/>
    </location>
</feature>
<name>A0A9P9YWK6_9MUSC</name>
<comment type="caution">
    <text evidence="2">The sequence shown here is derived from an EMBL/GenBank/DDBJ whole genome shotgun (WGS) entry which is preliminary data.</text>
</comment>